<dbReference type="SMART" id="SM00066">
    <property type="entry name" value="GAL4"/>
    <property type="match status" value="1"/>
</dbReference>
<dbReference type="SUPFAM" id="SSF57701">
    <property type="entry name" value="Zn2/Cys6 DNA-binding domain"/>
    <property type="match status" value="1"/>
</dbReference>
<dbReference type="Gene3D" id="4.10.240.10">
    <property type="entry name" value="Zn(2)-C6 fungal-type DNA-binding domain"/>
    <property type="match status" value="1"/>
</dbReference>
<sequence>MDLKTVVRNLKDESIARAKDHEAPLKSSAPRQKRWATKSKTGCATCRIRRIKCDEGKPYCQRCVLTGRQCSGYAAPAASSPNLAASSSKSVVLAPRTNHPDWDIMDAIKYCSFNRRFVLRLERGGYLLTTCRWVDRLVGAVMLKEEAFHNPGDSTFVTSFKPDIHIEKITSRESFVALVVTDRIVNASAQAGVLPRQGHLPGINHLWSLLYRHIDIVIKDLNSRIAGGAAIETLLRRLVDLLSIDLSIMDPAWRSHVEGFAALVKLHGGVQKVLSVKAALERDQRIPPMALHYVLIYSTLANTASPASNQINGLANWSPDDISAAYSHTGFHPAPCPTSVLQDIVRITRLRTMCLAEPTVTSAFVPIAREVSWLLQTFDPDRWTEPYAKPEEPCSPLAGDLYKTASVLYGILSLPTVLAIEFAAIPGASPAPDVASAVERGRIFYGTLLMTLVDRAMTELPLPQGVSWPIAVLGVAKHDAPQDEKDRLLRHLQVLRLKPGADSGAANISIKLRDFWFFGRTQWEECYHEPINVIT</sequence>
<dbReference type="OrthoDB" id="5386330at2759"/>
<dbReference type="Proteomes" id="UP000076863">
    <property type="component" value="Unassembled WGS sequence"/>
</dbReference>
<dbReference type="InterPro" id="IPR036864">
    <property type="entry name" value="Zn2-C6_fun-type_DNA-bd_sf"/>
</dbReference>
<protein>
    <submittedName>
        <fullName evidence="3">C6 finger domain protein</fullName>
    </submittedName>
</protein>
<name>A0A167K022_9HYPO</name>
<dbReference type="Pfam" id="PF00172">
    <property type="entry name" value="Zn_clus"/>
    <property type="match status" value="1"/>
</dbReference>
<gene>
    <name evidence="3" type="ORF">BBO_00983</name>
</gene>
<comment type="caution">
    <text evidence="3">The sequence shown here is derived from an EMBL/GenBank/DDBJ whole genome shotgun (WGS) entry which is preliminary data.</text>
</comment>
<keyword evidence="1" id="KW-0539">Nucleus</keyword>
<accession>A0A167K022</accession>
<evidence type="ECO:0000313" key="4">
    <source>
        <dbReference type="Proteomes" id="UP000076863"/>
    </source>
</evidence>
<evidence type="ECO:0000313" key="3">
    <source>
        <dbReference type="EMBL" id="OAA51036.1"/>
    </source>
</evidence>
<feature type="domain" description="Zn(2)-C6 fungal-type" evidence="2">
    <location>
        <begin position="42"/>
        <end position="71"/>
    </location>
</feature>
<organism evidence="3 4">
    <name type="scientific">Beauveria brongniartii RCEF 3172</name>
    <dbReference type="NCBI Taxonomy" id="1081107"/>
    <lineage>
        <taxon>Eukaryota</taxon>
        <taxon>Fungi</taxon>
        <taxon>Dikarya</taxon>
        <taxon>Ascomycota</taxon>
        <taxon>Pezizomycotina</taxon>
        <taxon>Sordariomycetes</taxon>
        <taxon>Hypocreomycetidae</taxon>
        <taxon>Hypocreales</taxon>
        <taxon>Cordycipitaceae</taxon>
        <taxon>Beauveria</taxon>
        <taxon>Beauveria brongniartii</taxon>
    </lineage>
</organism>
<dbReference type="EMBL" id="AZHA01000002">
    <property type="protein sequence ID" value="OAA51036.1"/>
    <property type="molecule type" value="Genomic_DNA"/>
</dbReference>
<dbReference type="PANTHER" id="PTHR37534">
    <property type="entry name" value="TRANSCRIPTIONAL ACTIVATOR PROTEIN UGA3"/>
    <property type="match status" value="1"/>
</dbReference>
<dbReference type="InterPro" id="IPR001138">
    <property type="entry name" value="Zn2Cys6_DnaBD"/>
</dbReference>
<dbReference type="PROSITE" id="PS00463">
    <property type="entry name" value="ZN2_CY6_FUNGAL_1"/>
    <property type="match status" value="1"/>
</dbReference>
<proteinExistence type="predicted"/>
<evidence type="ECO:0000256" key="1">
    <source>
        <dbReference type="ARBA" id="ARBA00023242"/>
    </source>
</evidence>
<dbReference type="GO" id="GO:0008270">
    <property type="term" value="F:zinc ion binding"/>
    <property type="evidence" value="ECO:0007669"/>
    <property type="project" value="InterPro"/>
</dbReference>
<dbReference type="PROSITE" id="PS50048">
    <property type="entry name" value="ZN2_CY6_FUNGAL_2"/>
    <property type="match status" value="1"/>
</dbReference>
<keyword evidence="4" id="KW-1185">Reference proteome</keyword>
<dbReference type="AlphaFoldDB" id="A0A167K022"/>
<dbReference type="PANTHER" id="PTHR37534:SF46">
    <property type="entry name" value="ZN(II)2CYS6 TRANSCRIPTION FACTOR (EUROFUNG)"/>
    <property type="match status" value="1"/>
</dbReference>
<evidence type="ECO:0000259" key="2">
    <source>
        <dbReference type="PROSITE" id="PS50048"/>
    </source>
</evidence>
<dbReference type="CDD" id="cd00067">
    <property type="entry name" value="GAL4"/>
    <property type="match status" value="1"/>
</dbReference>
<dbReference type="GO" id="GO:0000981">
    <property type="term" value="F:DNA-binding transcription factor activity, RNA polymerase II-specific"/>
    <property type="evidence" value="ECO:0007669"/>
    <property type="project" value="InterPro"/>
</dbReference>
<reference evidence="3 4" key="1">
    <citation type="journal article" date="2016" name="Genome Biol. Evol.">
        <title>Divergent and convergent evolution of fungal pathogenicity.</title>
        <authorList>
            <person name="Shang Y."/>
            <person name="Xiao G."/>
            <person name="Zheng P."/>
            <person name="Cen K."/>
            <person name="Zhan S."/>
            <person name="Wang C."/>
        </authorList>
    </citation>
    <scope>NUCLEOTIDE SEQUENCE [LARGE SCALE GENOMIC DNA]</scope>
    <source>
        <strain evidence="3 4">RCEF 3172</strain>
    </source>
</reference>